<dbReference type="EMBL" id="NMUH01003561">
    <property type="protein sequence ID" value="MQM06189.1"/>
    <property type="molecule type" value="Genomic_DNA"/>
</dbReference>
<keyword evidence="2" id="KW-1185">Reference proteome</keyword>
<name>A0A843W9J7_COLES</name>
<organism evidence="1 2">
    <name type="scientific">Colocasia esculenta</name>
    <name type="common">Wild taro</name>
    <name type="synonym">Arum esculentum</name>
    <dbReference type="NCBI Taxonomy" id="4460"/>
    <lineage>
        <taxon>Eukaryota</taxon>
        <taxon>Viridiplantae</taxon>
        <taxon>Streptophyta</taxon>
        <taxon>Embryophyta</taxon>
        <taxon>Tracheophyta</taxon>
        <taxon>Spermatophyta</taxon>
        <taxon>Magnoliopsida</taxon>
        <taxon>Liliopsida</taxon>
        <taxon>Araceae</taxon>
        <taxon>Aroideae</taxon>
        <taxon>Colocasieae</taxon>
        <taxon>Colocasia</taxon>
    </lineage>
</organism>
<sequence length="82" mass="8778">MSNPVIITETPREISGIVQLTHRSGRELRTSVTRRPSAPQMGFIGLAVSAHSSVRSASTVTLARADLCYTCSNIGAVCGNRY</sequence>
<evidence type="ECO:0000313" key="1">
    <source>
        <dbReference type="EMBL" id="MQM06189.1"/>
    </source>
</evidence>
<gene>
    <name evidence="1" type="ORF">Taro_039011</name>
</gene>
<dbReference type="Proteomes" id="UP000652761">
    <property type="component" value="Unassembled WGS sequence"/>
</dbReference>
<protein>
    <submittedName>
        <fullName evidence="1">Uncharacterized protein</fullName>
    </submittedName>
</protein>
<evidence type="ECO:0000313" key="2">
    <source>
        <dbReference type="Proteomes" id="UP000652761"/>
    </source>
</evidence>
<comment type="caution">
    <text evidence="1">The sequence shown here is derived from an EMBL/GenBank/DDBJ whole genome shotgun (WGS) entry which is preliminary data.</text>
</comment>
<accession>A0A843W9J7</accession>
<dbReference type="AlphaFoldDB" id="A0A843W9J7"/>
<reference evidence="1" key="1">
    <citation type="submission" date="2017-07" db="EMBL/GenBank/DDBJ databases">
        <title>Taro Niue Genome Assembly and Annotation.</title>
        <authorList>
            <person name="Atibalentja N."/>
            <person name="Keating K."/>
            <person name="Fields C.J."/>
        </authorList>
    </citation>
    <scope>NUCLEOTIDE SEQUENCE</scope>
    <source>
        <strain evidence="1">Niue_2</strain>
        <tissue evidence="1">Leaf</tissue>
    </source>
</reference>
<proteinExistence type="predicted"/>